<keyword evidence="1" id="KW-0378">Hydrolase</keyword>
<reference evidence="5" key="1">
    <citation type="journal article" date="2017" name="Nat. Ecol. Evol.">
        <title>Genome expansion and lineage-specific genetic innovations in the forest pathogenic fungi Armillaria.</title>
        <authorList>
            <person name="Sipos G."/>
            <person name="Prasanna A.N."/>
            <person name="Walter M.C."/>
            <person name="O'Connor E."/>
            <person name="Balint B."/>
            <person name="Krizsan K."/>
            <person name="Kiss B."/>
            <person name="Hess J."/>
            <person name="Varga T."/>
            <person name="Slot J."/>
            <person name="Riley R."/>
            <person name="Boka B."/>
            <person name="Rigling D."/>
            <person name="Barry K."/>
            <person name="Lee J."/>
            <person name="Mihaltcheva S."/>
            <person name="LaButti K."/>
            <person name="Lipzen A."/>
            <person name="Waldron R."/>
            <person name="Moloney N.M."/>
            <person name="Sperisen C."/>
            <person name="Kredics L."/>
            <person name="Vagvoelgyi C."/>
            <person name="Patrignani A."/>
            <person name="Fitzpatrick D."/>
            <person name="Nagy I."/>
            <person name="Doyle S."/>
            <person name="Anderson J.B."/>
            <person name="Grigoriev I.V."/>
            <person name="Gueldener U."/>
            <person name="Muensterkoetter M."/>
            <person name="Nagy L.G."/>
        </authorList>
    </citation>
    <scope>NUCLEOTIDE SEQUENCE [LARGE SCALE GENOMIC DNA]</scope>
    <source>
        <strain evidence="5">C18/9</strain>
    </source>
</reference>
<evidence type="ECO:0000256" key="3">
    <source>
        <dbReference type="SAM" id="MobiDB-lite"/>
    </source>
</evidence>
<dbReference type="GO" id="GO:0046872">
    <property type="term" value="F:metal ion binding"/>
    <property type="evidence" value="ECO:0007669"/>
    <property type="project" value="UniProtKB-KW"/>
</dbReference>
<dbReference type="SUPFAM" id="SSF51556">
    <property type="entry name" value="Metallo-dependent hydrolases"/>
    <property type="match status" value="1"/>
</dbReference>
<feature type="binding site" evidence="2">
    <location>
        <position position="268"/>
    </location>
    <ligand>
        <name>a divalent metal cation</name>
        <dbReference type="ChEBI" id="CHEBI:60240"/>
        <label>1</label>
    </ligand>
</feature>
<name>A0A284R5D2_ARMOS</name>
<evidence type="ECO:0000256" key="1">
    <source>
        <dbReference type="ARBA" id="ARBA00022801"/>
    </source>
</evidence>
<dbReference type="AlphaFoldDB" id="A0A284R5D2"/>
<dbReference type="GO" id="GO:0016788">
    <property type="term" value="F:hydrolase activity, acting on ester bonds"/>
    <property type="evidence" value="ECO:0007669"/>
    <property type="project" value="InterPro"/>
</dbReference>
<organism evidence="4 5">
    <name type="scientific">Armillaria ostoyae</name>
    <name type="common">Armillaria root rot fungus</name>
    <dbReference type="NCBI Taxonomy" id="47428"/>
    <lineage>
        <taxon>Eukaryota</taxon>
        <taxon>Fungi</taxon>
        <taxon>Dikarya</taxon>
        <taxon>Basidiomycota</taxon>
        <taxon>Agaricomycotina</taxon>
        <taxon>Agaricomycetes</taxon>
        <taxon>Agaricomycetidae</taxon>
        <taxon>Agaricales</taxon>
        <taxon>Marasmiineae</taxon>
        <taxon>Physalacriaceae</taxon>
        <taxon>Armillaria</taxon>
    </lineage>
</organism>
<feature type="compositionally biased region" description="Polar residues" evidence="3">
    <location>
        <begin position="1"/>
        <end position="18"/>
    </location>
</feature>
<dbReference type="PROSITE" id="PS01090">
    <property type="entry name" value="TATD_2"/>
    <property type="match status" value="1"/>
</dbReference>
<feature type="binding site" evidence="2">
    <location>
        <position position="151"/>
    </location>
    <ligand>
        <name>a divalent metal cation</name>
        <dbReference type="ChEBI" id="CHEBI:60240"/>
        <label>1</label>
    </ligand>
</feature>
<evidence type="ECO:0000313" key="4">
    <source>
        <dbReference type="EMBL" id="SJL03903.1"/>
    </source>
</evidence>
<keyword evidence="2" id="KW-0479">Metal-binding</keyword>
<dbReference type="PANTHER" id="PTHR46363">
    <property type="entry name" value="DEOXYRIBONUCLEASE TATDN2-RELATED"/>
    <property type="match status" value="1"/>
</dbReference>
<dbReference type="EMBL" id="FUEG01000004">
    <property type="protein sequence ID" value="SJL03903.1"/>
    <property type="molecule type" value="Genomic_DNA"/>
</dbReference>
<evidence type="ECO:0008006" key="6">
    <source>
        <dbReference type="Google" id="ProtNLM"/>
    </source>
</evidence>
<evidence type="ECO:0000313" key="5">
    <source>
        <dbReference type="Proteomes" id="UP000219338"/>
    </source>
</evidence>
<evidence type="ECO:0000256" key="2">
    <source>
        <dbReference type="PIRSR" id="PIRSR005902-1"/>
    </source>
</evidence>
<dbReference type="InterPro" id="IPR001130">
    <property type="entry name" value="TatD-like"/>
</dbReference>
<sequence>MSKNNRYRGSSNRGTQPLPSHDTLTCAFPSHPSVSGPVIVDTHTHLVLTFAAYRSSYPSGWYSSIFELVRGVYKGRGVETIIDVWHNPAEFMPKPGKGWRRLADAPEEQWGGVNYRFVIGVHPHEAKYYTPAVEAEITTALNHPLCVGLGEIGLDYHYTRSPQDVQKTVFAQQLKLAVEKGKPLTIHTRKAEEDTERIMKEIIPKDHPVHVHCFTDSPDFALRLLSHFPNLHIGITGVVTFSTNLNTADLLRQMVKSPETFRIVLETDAPYMVPLNVYPALLADPTFMKQTRLPLSHSLMIPFTAQYVASVLGDAWDTKGVLTAGREGARRVYGV</sequence>
<dbReference type="Pfam" id="PF01026">
    <property type="entry name" value="TatD_DNase"/>
    <property type="match status" value="1"/>
</dbReference>
<protein>
    <recommendedName>
        <fullName evidence="6">Metallo-dependent hydrolase</fullName>
    </recommendedName>
</protein>
<keyword evidence="5" id="KW-1185">Reference proteome</keyword>
<gene>
    <name evidence="4" type="ORF">ARMOST_07260</name>
</gene>
<dbReference type="Gene3D" id="3.20.20.140">
    <property type="entry name" value="Metal-dependent hydrolases"/>
    <property type="match status" value="1"/>
</dbReference>
<dbReference type="PANTHER" id="PTHR46363:SF1">
    <property type="entry name" value="DEOXYRIBONUCLEASE TATDN2-RELATED"/>
    <property type="match status" value="1"/>
</dbReference>
<dbReference type="OMA" id="IHIHCYT"/>
<dbReference type="InterPro" id="IPR018228">
    <property type="entry name" value="DNase_TatD-rel_CS"/>
</dbReference>
<dbReference type="Proteomes" id="UP000219338">
    <property type="component" value="Unassembled WGS sequence"/>
</dbReference>
<feature type="region of interest" description="Disordered" evidence="3">
    <location>
        <begin position="1"/>
        <end position="22"/>
    </location>
</feature>
<feature type="binding site" evidence="2">
    <location>
        <position position="187"/>
    </location>
    <ligand>
        <name>a divalent metal cation</name>
        <dbReference type="ChEBI" id="CHEBI:60240"/>
        <label>2</label>
    </ligand>
</feature>
<dbReference type="CDD" id="cd01310">
    <property type="entry name" value="TatD_DNAse"/>
    <property type="match status" value="1"/>
</dbReference>
<feature type="binding site" evidence="2">
    <location>
        <position position="212"/>
    </location>
    <ligand>
        <name>a divalent metal cation</name>
        <dbReference type="ChEBI" id="CHEBI:60240"/>
        <label>2</label>
    </ligand>
</feature>
<dbReference type="OrthoDB" id="6079689at2759"/>
<accession>A0A284R5D2</accession>
<dbReference type="InterPro" id="IPR032466">
    <property type="entry name" value="Metal_Hydrolase"/>
</dbReference>
<proteinExistence type="predicted"/>